<dbReference type="InterPro" id="IPR032305">
    <property type="entry name" value="GTP-bd_M"/>
</dbReference>
<dbReference type="Pfam" id="PF01926">
    <property type="entry name" value="MMR_HSR1"/>
    <property type="match status" value="1"/>
</dbReference>
<dbReference type="HAMAP" id="MF_00900">
    <property type="entry name" value="GTPase_HflX"/>
    <property type="match status" value="1"/>
</dbReference>
<dbReference type="Pfam" id="PF13167">
    <property type="entry name" value="GTP-bdg_N"/>
    <property type="match status" value="2"/>
</dbReference>
<dbReference type="Gene3D" id="6.10.250.2860">
    <property type="match status" value="1"/>
</dbReference>
<dbReference type="PANTHER" id="PTHR10229">
    <property type="entry name" value="GTP-BINDING PROTEIN HFLX"/>
    <property type="match status" value="1"/>
</dbReference>
<evidence type="ECO:0000256" key="1">
    <source>
        <dbReference type="ARBA" id="ARBA00022723"/>
    </source>
</evidence>
<comment type="subcellular location">
    <subcellularLocation>
        <location evidence="5">Cytoplasm</location>
    </subcellularLocation>
    <text evidence="5">May associate with membranes.</text>
</comment>
<dbReference type="InterPro" id="IPR006073">
    <property type="entry name" value="GTP-bd"/>
</dbReference>
<dbReference type="Gene3D" id="3.40.50.11060">
    <property type="entry name" value="GTPase HflX, N-terminal domain"/>
    <property type="match status" value="1"/>
</dbReference>
<feature type="domain" description="Hflx-type G" evidence="6">
    <location>
        <begin position="231"/>
        <end position="365"/>
    </location>
</feature>
<keyword evidence="8" id="KW-1185">Reference proteome</keyword>
<dbReference type="InterPro" id="IPR027417">
    <property type="entry name" value="P-loop_NTPase"/>
</dbReference>
<sequence length="453" mass="50926">MSIATTEDTTTRALLISIRTPNVTQQEVDESLSELGRLVNTLGFSVVGSKTQRQRSTKQLSVLGSGKLEELAALTNDEELPEQDGTATEFESVDFDQNELNNLIASSEIKEQANVVVFDCELSPNQLHNVQAALGVEVYDRTRIIIEIFSKHARTRTAKLQVEIARLNYLTPRVRDENSGDRERQKGRWIGETAFEINRRRIRDKIADIKKEIQKLQKEMQGRRSGRIEQLCVALVGYTNAGKSSLMRALTDSDVLVEDKLFATLDTTVRTLQPATQPRILISDTVGFIKKLPHDLVASFHSTLEEAKEASLLLYVVDASDPNFVSQLAVVDQVLSELNIDFNNKLLILNKVDCLTEEQQLTLLEQYTDALQISTRDKNDVAMVHQQIQVFLEKKMCSACFNIPYTASGIMGEIHSKMQVIDEQYKEDGVLLTLKASPIALERLHKMLLTSSF</sequence>
<accession>A0ABU9HFX0</accession>
<evidence type="ECO:0000256" key="4">
    <source>
        <dbReference type="ARBA" id="ARBA00023134"/>
    </source>
</evidence>
<dbReference type="SUPFAM" id="SSF52540">
    <property type="entry name" value="P-loop containing nucleoside triphosphate hydrolases"/>
    <property type="match status" value="1"/>
</dbReference>
<dbReference type="PIRSF" id="PIRSF006809">
    <property type="entry name" value="GTP-binding_hflX_prd"/>
    <property type="match status" value="1"/>
</dbReference>
<dbReference type="Proteomes" id="UP001366060">
    <property type="component" value="Unassembled WGS sequence"/>
</dbReference>
<evidence type="ECO:0000313" key="8">
    <source>
        <dbReference type="Proteomes" id="UP001366060"/>
    </source>
</evidence>
<evidence type="ECO:0000313" key="7">
    <source>
        <dbReference type="EMBL" id="MEL0660794.1"/>
    </source>
</evidence>
<dbReference type="InterPro" id="IPR025121">
    <property type="entry name" value="GTPase_HflX_N"/>
</dbReference>
<comment type="caution">
    <text evidence="7">The sequence shown here is derived from an EMBL/GenBank/DDBJ whole genome shotgun (WGS) entry which is preliminary data.</text>
</comment>
<keyword evidence="1" id="KW-0479">Metal-binding</keyword>
<evidence type="ECO:0000259" key="6">
    <source>
        <dbReference type="PROSITE" id="PS51705"/>
    </source>
</evidence>
<dbReference type="InterPro" id="IPR030394">
    <property type="entry name" value="G_HFLX_dom"/>
</dbReference>
<dbReference type="PROSITE" id="PS51705">
    <property type="entry name" value="G_HFLX"/>
    <property type="match status" value="1"/>
</dbReference>
<dbReference type="NCBIfam" id="TIGR03156">
    <property type="entry name" value="GTP_HflX"/>
    <property type="match status" value="1"/>
</dbReference>
<keyword evidence="4 5" id="KW-0342">GTP-binding</keyword>
<name>A0ABU9HFX0_9GAMM</name>
<comment type="subunit">
    <text evidence="5">Monomer. Associates with the 50S ribosomal subunit.</text>
</comment>
<keyword evidence="5" id="KW-0963">Cytoplasm</keyword>
<evidence type="ECO:0000256" key="3">
    <source>
        <dbReference type="ARBA" id="ARBA00022842"/>
    </source>
</evidence>
<organism evidence="7 8">
    <name type="scientific">Psychromonas arctica</name>
    <dbReference type="NCBI Taxonomy" id="168275"/>
    <lineage>
        <taxon>Bacteria</taxon>
        <taxon>Pseudomonadati</taxon>
        <taxon>Pseudomonadota</taxon>
        <taxon>Gammaproteobacteria</taxon>
        <taxon>Alteromonadales</taxon>
        <taxon>Psychromonadaceae</taxon>
        <taxon>Psychromonas</taxon>
    </lineage>
</organism>
<dbReference type="InterPro" id="IPR042108">
    <property type="entry name" value="GTPase_HflX_N_sf"/>
</dbReference>
<dbReference type="Gene3D" id="3.40.50.300">
    <property type="entry name" value="P-loop containing nucleotide triphosphate hydrolases"/>
    <property type="match status" value="1"/>
</dbReference>
<dbReference type="Pfam" id="PF16360">
    <property type="entry name" value="GTP-bdg_M"/>
    <property type="match status" value="1"/>
</dbReference>
<dbReference type="PANTHER" id="PTHR10229:SF0">
    <property type="entry name" value="GTP-BINDING PROTEIN 6-RELATED"/>
    <property type="match status" value="1"/>
</dbReference>
<evidence type="ECO:0000256" key="5">
    <source>
        <dbReference type="HAMAP-Rule" id="MF_00900"/>
    </source>
</evidence>
<keyword evidence="3" id="KW-0460">Magnesium</keyword>
<evidence type="ECO:0000256" key="2">
    <source>
        <dbReference type="ARBA" id="ARBA00022741"/>
    </source>
</evidence>
<dbReference type="InterPro" id="IPR016496">
    <property type="entry name" value="GTPase_HflX"/>
</dbReference>
<dbReference type="CDD" id="cd01878">
    <property type="entry name" value="HflX"/>
    <property type="match status" value="1"/>
</dbReference>
<dbReference type="PRINTS" id="PR00326">
    <property type="entry name" value="GTP1OBG"/>
</dbReference>
<reference evidence="7 8" key="1">
    <citation type="submission" date="2024-02" db="EMBL/GenBank/DDBJ databases">
        <title>Bacteria isolated from the canopy kelp, Nereocystis luetkeana.</title>
        <authorList>
            <person name="Pfister C.A."/>
            <person name="Younker I.T."/>
            <person name="Light S.H."/>
        </authorList>
    </citation>
    <scope>NUCLEOTIDE SEQUENCE [LARGE SCALE GENOMIC DNA]</scope>
    <source>
        <strain evidence="7 8">TI.2.07</strain>
    </source>
</reference>
<comment type="similarity">
    <text evidence="5">Belongs to the TRAFAC class OBG-HflX-like GTPase superfamily. HflX GTPase family.</text>
</comment>
<proteinExistence type="inferred from homology"/>
<keyword evidence="2 5" id="KW-0547">Nucleotide-binding</keyword>
<dbReference type="RefSeq" id="WP_341629180.1">
    <property type="nucleotide sequence ID" value="NZ_JBAKBA010000057.1"/>
</dbReference>
<comment type="function">
    <text evidence="5">GTPase that associates with the 50S ribosomal subunit and may have a role during protein synthesis or ribosome biogenesis.</text>
</comment>
<gene>
    <name evidence="5 7" type="primary">hflX</name>
    <name evidence="7" type="ORF">V6255_16800</name>
</gene>
<protein>
    <recommendedName>
        <fullName evidence="5">GTPase HflX</fullName>
    </recommendedName>
    <alternativeName>
        <fullName evidence="5">GTP-binding protein HflX</fullName>
    </alternativeName>
</protein>
<dbReference type="EMBL" id="JBAKBA010000057">
    <property type="protein sequence ID" value="MEL0660794.1"/>
    <property type="molecule type" value="Genomic_DNA"/>
</dbReference>